<dbReference type="PANTHER" id="PTHR48094:SF5">
    <property type="entry name" value="PROTEIN DJ-1 HOMOLOG"/>
    <property type="match status" value="1"/>
</dbReference>
<dbReference type="Proteomes" id="UP000002730">
    <property type="component" value="Chromosome"/>
</dbReference>
<dbReference type="KEGG" id="ccb:Clocel_0922"/>
<organism evidence="2 3">
    <name type="scientific">Clostridium cellulovorans (strain ATCC 35296 / DSM 3052 / OCM 3 / 743B)</name>
    <dbReference type="NCBI Taxonomy" id="573061"/>
    <lineage>
        <taxon>Bacteria</taxon>
        <taxon>Bacillati</taxon>
        <taxon>Bacillota</taxon>
        <taxon>Clostridia</taxon>
        <taxon>Eubacteriales</taxon>
        <taxon>Clostridiaceae</taxon>
        <taxon>Clostridium</taxon>
    </lineage>
</organism>
<sequence length="193" mass="21499">MKILLLCAKAFETLEFSAFIDVMGWAREDYKCNISIDICGFEKIVTSTFGVSVMMDVLIDDINVEEYDALAIPGGFREFGFNEEALDVRTLDLIKKFDYYEKPIASVCVAAFALAESGVLKGRNATTYHLDNGKTQGELAKYGINIINKPVVIDKNIITSYCPETAPEVAFKLLEMLTNTEKMQQVKGAMGYN</sequence>
<dbReference type="InterPro" id="IPR029062">
    <property type="entry name" value="Class_I_gatase-like"/>
</dbReference>
<dbReference type="STRING" id="573061.Clocel_0922"/>
<feature type="domain" description="DJ-1/PfpI" evidence="1">
    <location>
        <begin position="1"/>
        <end position="175"/>
    </location>
</feature>
<accession>D9ST75</accession>
<protein>
    <submittedName>
        <fullName evidence="2">ThiJ/PfpI domain-containing protein</fullName>
    </submittedName>
</protein>
<dbReference type="eggNOG" id="COG0693">
    <property type="taxonomic scope" value="Bacteria"/>
</dbReference>
<dbReference type="GO" id="GO:0005737">
    <property type="term" value="C:cytoplasm"/>
    <property type="evidence" value="ECO:0007669"/>
    <property type="project" value="TreeGrafter"/>
</dbReference>
<dbReference type="AlphaFoldDB" id="D9ST75"/>
<dbReference type="PANTHER" id="PTHR48094">
    <property type="entry name" value="PROTEIN/NUCLEIC ACID DEGLYCASE DJ-1-RELATED"/>
    <property type="match status" value="1"/>
</dbReference>
<dbReference type="SUPFAM" id="SSF52317">
    <property type="entry name" value="Class I glutamine amidotransferase-like"/>
    <property type="match status" value="1"/>
</dbReference>
<gene>
    <name evidence="2" type="ordered locus">Clocel_0922</name>
</gene>
<dbReference type="OrthoDB" id="9800516at2"/>
<dbReference type="HOGENOM" id="CLU_000445_44_2_9"/>
<evidence type="ECO:0000313" key="3">
    <source>
        <dbReference type="Proteomes" id="UP000002730"/>
    </source>
</evidence>
<evidence type="ECO:0000259" key="1">
    <source>
        <dbReference type="Pfam" id="PF01965"/>
    </source>
</evidence>
<proteinExistence type="predicted"/>
<evidence type="ECO:0000313" key="2">
    <source>
        <dbReference type="EMBL" id="ADL50691.1"/>
    </source>
</evidence>
<name>D9ST75_CLOC7</name>
<dbReference type="InterPro" id="IPR050325">
    <property type="entry name" value="Prot/Nucl_acid_deglycase"/>
</dbReference>
<dbReference type="CDD" id="cd03135">
    <property type="entry name" value="GATase1_DJ-1"/>
    <property type="match status" value="1"/>
</dbReference>
<dbReference type="Pfam" id="PF01965">
    <property type="entry name" value="DJ-1_PfpI"/>
    <property type="match status" value="1"/>
</dbReference>
<keyword evidence="3" id="KW-1185">Reference proteome</keyword>
<dbReference type="Gene3D" id="3.40.50.880">
    <property type="match status" value="1"/>
</dbReference>
<reference evidence="2 3" key="1">
    <citation type="submission" date="2010-08" db="EMBL/GenBank/DDBJ databases">
        <title>Complete sequence of Clostridium cellulovorans 743B.</title>
        <authorList>
            <consortium name="US DOE Joint Genome Institute"/>
            <person name="Lucas S."/>
            <person name="Copeland A."/>
            <person name="Lapidus A."/>
            <person name="Cheng J.-F."/>
            <person name="Bruce D."/>
            <person name="Goodwin L."/>
            <person name="Pitluck S."/>
            <person name="Chertkov O."/>
            <person name="Detter J.C."/>
            <person name="Han C."/>
            <person name="Tapia R."/>
            <person name="Land M."/>
            <person name="Hauser L."/>
            <person name="Chang Y.-J."/>
            <person name="Jeffries C."/>
            <person name="Kyrpides N."/>
            <person name="Ivanova N."/>
            <person name="Mikhailova N."/>
            <person name="Hemme C.L."/>
            <person name="Woyke T."/>
        </authorList>
    </citation>
    <scope>NUCLEOTIDE SEQUENCE [LARGE SCALE GENOMIC DNA]</scope>
    <source>
        <strain evidence="3">ATCC 35296 / DSM 3052 / OCM 3 / 743B</strain>
    </source>
</reference>
<dbReference type="EMBL" id="CP002160">
    <property type="protein sequence ID" value="ADL50691.1"/>
    <property type="molecule type" value="Genomic_DNA"/>
</dbReference>
<dbReference type="RefSeq" id="WP_010076465.1">
    <property type="nucleotide sequence ID" value="NC_014393.1"/>
</dbReference>
<dbReference type="InterPro" id="IPR002818">
    <property type="entry name" value="DJ-1/PfpI"/>
</dbReference>